<keyword evidence="2" id="KW-1185">Reference proteome</keyword>
<dbReference type="AlphaFoldDB" id="A0A928VVU9"/>
<sequence length="76" mass="8611">MITPILLERKANLYLRSRTRTPCSIAHGCKALELFAEKLAGNIENTRDRPVGTSAVFYPNGRAFAFLKIRLLHRLV</sequence>
<name>A0A928VVU9_9CYAN</name>
<proteinExistence type="predicted"/>
<evidence type="ECO:0000313" key="1">
    <source>
        <dbReference type="EMBL" id="MBE9040233.1"/>
    </source>
</evidence>
<dbReference type="EMBL" id="JADEXN010000066">
    <property type="protein sequence ID" value="MBE9040233.1"/>
    <property type="molecule type" value="Genomic_DNA"/>
</dbReference>
<evidence type="ECO:0000313" key="2">
    <source>
        <dbReference type="Proteomes" id="UP000621799"/>
    </source>
</evidence>
<gene>
    <name evidence="1" type="ORF">IQ235_05430</name>
</gene>
<reference evidence="1" key="1">
    <citation type="submission" date="2020-10" db="EMBL/GenBank/DDBJ databases">
        <authorList>
            <person name="Castelo-Branco R."/>
            <person name="Eusebio N."/>
            <person name="Adriana R."/>
            <person name="Vieira A."/>
            <person name="Brugerolle De Fraissinette N."/>
            <person name="Rezende De Castro R."/>
            <person name="Schneider M.P."/>
            <person name="Vasconcelos V."/>
            <person name="Leao P.N."/>
        </authorList>
    </citation>
    <scope>NUCLEOTIDE SEQUENCE</scope>
    <source>
        <strain evidence="1">LEGE 11467</strain>
    </source>
</reference>
<organism evidence="1 2">
    <name type="scientific">Zarconia navalis LEGE 11467</name>
    <dbReference type="NCBI Taxonomy" id="1828826"/>
    <lineage>
        <taxon>Bacteria</taxon>
        <taxon>Bacillati</taxon>
        <taxon>Cyanobacteriota</taxon>
        <taxon>Cyanophyceae</taxon>
        <taxon>Oscillatoriophycideae</taxon>
        <taxon>Oscillatoriales</taxon>
        <taxon>Oscillatoriales incertae sedis</taxon>
        <taxon>Zarconia</taxon>
        <taxon>Zarconia navalis</taxon>
    </lineage>
</organism>
<protein>
    <submittedName>
        <fullName evidence="1">Uncharacterized protein</fullName>
    </submittedName>
</protein>
<comment type="caution">
    <text evidence="1">The sequence shown here is derived from an EMBL/GenBank/DDBJ whole genome shotgun (WGS) entry which is preliminary data.</text>
</comment>
<dbReference type="Proteomes" id="UP000621799">
    <property type="component" value="Unassembled WGS sequence"/>
</dbReference>
<accession>A0A928VVU9</accession>